<proteinExistence type="predicted"/>
<feature type="compositionally biased region" description="Pro residues" evidence="1">
    <location>
        <begin position="1"/>
        <end position="10"/>
    </location>
</feature>
<dbReference type="Proteomes" id="UP000653565">
    <property type="component" value="Unassembled WGS sequence"/>
</dbReference>
<feature type="compositionally biased region" description="Polar residues" evidence="1">
    <location>
        <begin position="24"/>
        <end position="49"/>
    </location>
</feature>
<feature type="region of interest" description="Disordered" evidence="1">
    <location>
        <begin position="157"/>
        <end position="177"/>
    </location>
</feature>
<evidence type="ECO:0000313" key="3">
    <source>
        <dbReference type="Proteomes" id="UP000653565"/>
    </source>
</evidence>
<organism evidence="2 3">
    <name type="scientific">Aspergillus fumigatiaffinis</name>
    <dbReference type="NCBI Taxonomy" id="340414"/>
    <lineage>
        <taxon>Eukaryota</taxon>
        <taxon>Fungi</taxon>
        <taxon>Dikarya</taxon>
        <taxon>Ascomycota</taxon>
        <taxon>Pezizomycotina</taxon>
        <taxon>Eurotiomycetes</taxon>
        <taxon>Eurotiomycetidae</taxon>
        <taxon>Eurotiales</taxon>
        <taxon>Aspergillaceae</taxon>
        <taxon>Aspergillus</taxon>
        <taxon>Aspergillus subgen. Fumigati</taxon>
    </lineage>
</organism>
<feature type="region of interest" description="Disordered" evidence="1">
    <location>
        <begin position="101"/>
        <end position="145"/>
    </location>
</feature>
<feature type="region of interest" description="Disordered" evidence="1">
    <location>
        <begin position="315"/>
        <end position="414"/>
    </location>
</feature>
<protein>
    <submittedName>
        <fullName evidence="2">Uncharacterized protein</fullName>
    </submittedName>
</protein>
<dbReference type="OrthoDB" id="5206740at2759"/>
<feature type="compositionally biased region" description="Polar residues" evidence="1">
    <location>
        <begin position="131"/>
        <end position="141"/>
    </location>
</feature>
<feature type="compositionally biased region" description="Basic and acidic residues" evidence="1">
    <location>
        <begin position="206"/>
        <end position="215"/>
    </location>
</feature>
<keyword evidence="3" id="KW-1185">Reference proteome</keyword>
<comment type="caution">
    <text evidence="2">The sequence shown here is derived from an EMBL/GenBank/DDBJ whole genome shotgun (WGS) entry which is preliminary data.</text>
</comment>
<reference evidence="2" key="2">
    <citation type="submission" date="2020-04" db="EMBL/GenBank/DDBJ databases">
        <authorList>
            <person name="Santos R.A.C."/>
            <person name="Steenwyk J.L."/>
            <person name="Rivero-Menendez O."/>
            <person name="Mead M.E."/>
            <person name="Silva L.P."/>
            <person name="Bastos R.W."/>
            <person name="Alastruey-Izquierdo A."/>
            <person name="Goldman G.H."/>
            <person name="Rokas A."/>
        </authorList>
    </citation>
    <scope>NUCLEOTIDE SEQUENCE</scope>
    <source>
        <strain evidence="2">CNM-CM6805</strain>
    </source>
</reference>
<reference evidence="2" key="1">
    <citation type="journal article" date="2020" name="bioRxiv">
        <title>Genomic and phenotypic heterogeneity of clinical isolates of the human pathogens Aspergillus fumigatus, Aspergillus lentulus and Aspergillus fumigatiaffinis.</title>
        <authorList>
            <person name="dos Santos R.A.C."/>
            <person name="Steenwyk J.L."/>
            <person name="Rivero-Menendez O."/>
            <person name="Mead M.E."/>
            <person name="Silva L.P."/>
            <person name="Bastos R.W."/>
            <person name="Alastruey-Izquierdo A."/>
            <person name="Goldman G.H."/>
            <person name="Rokas A."/>
        </authorList>
    </citation>
    <scope>NUCLEOTIDE SEQUENCE</scope>
    <source>
        <strain evidence="2">CNM-CM6805</strain>
    </source>
</reference>
<dbReference type="EMBL" id="JAAAPX010000030">
    <property type="protein sequence ID" value="KAF4239778.1"/>
    <property type="molecule type" value="Genomic_DNA"/>
</dbReference>
<feature type="compositionally biased region" description="Polar residues" evidence="1">
    <location>
        <begin position="108"/>
        <end position="122"/>
    </location>
</feature>
<feature type="region of interest" description="Disordered" evidence="1">
    <location>
        <begin position="204"/>
        <end position="265"/>
    </location>
</feature>
<feature type="compositionally biased region" description="Low complexity" evidence="1">
    <location>
        <begin position="361"/>
        <end position="374"/>
    </location>
</feature>
<sequence length="414" mass="44769">MLAAPMPPLPSHLHPPSDVDRTNAHTISQTSCQTGIASTNMSCGVSSNAAGDRRSNIPQRPKLTLQTKSLPMTFGSSTTGLSLSLAAGATASPTVRNTFKNAYDVSSCPPSATVSPSKSSMSRFGKPSSPYPTNANGNPYQQPLGVKSILRNSPLEPTARRRSISVAPNGSNGGSISRRMFFPAEKRVSYRYPLEEEITTVHYTARHSDLTDQVEHPPSGEAGSGEDSDTSSSRTSSDITTSDEDEYRTTSQSQRERKKRKPLTAERQIRAVALLDGLETDPYASSTPRTPRQHRVKRRCEWRWTLGPLEKRNELIQLPQTPEDASSKLLGVSGVPASDVSTHDDKDTESLATSDSEDSRSSSASERLSSPTSSVASPEGKVDGSNINQALETEPPDTDRSEDFRSLNYTTSHC</sequence>
<name>A0A8H4MEA4_9EURO</name>
<feature type="compositionally biased region" description="Low complexity" evidence="1">
    <location>
        <begin position="230"/>
        <end position="240"/>
    </location>
</feature>
<evidence type="ECO:0000313" key="2">
    <source>
        <dbReference type="EMBL" id="KAF4239778.1"/>
    </source>
</evidence>
<evidence type="ECO:0000256" key="1">
    <source>
        <dbReference type="SAM" id="MobiDB-lite"/>
    </source>
</evidence>
<dbReference type="AlphaFoldDB" id="A0A8H4MEA4"/>
<feature type="region of interest" description="Disordered" evidence="1">
    <location>
        <begin position="1"/>
        <end position="60"/>
    </location>
</feature>
<gene>
    <name evidence="2" type="ORF">CNMCM6805_005663</name>
</gene>
<accession>A0A8H4MEA4</accession>